<gene>
    <name evidence="1" type="ORF">L6452_32835</name>
</gene>
<dbReference type="EMBL" id="CM042057">
    <property type="protein sequence ID" value="KAI3693008.1"/>
    <property type="molecule type" value="Genomic_DNA"/>
</dbReference>
<organism evidence="1 2">
    <name type="scientific">Arctium lappa</name>
    <name type="common">Greater burdock</name>
    <name type="synonym">Lappa major</name>
    <dbReference type="NCBI Taxonomy" id="4217"/>
    <lineage>
        <taxon>Eukaryota</taxon>
        <taxon>Viridiplantae</taxon>
        <taxon>Streptophyta</taxon>
        <taxon>Embryophyta</taxon>
        <taxon>Tracheophyta</taxon>
        <taxon>Spermatophyta</taxon>
        <taxon>Magnoliopsida</taxon>
        <taxon>eudicotyledons</taxon>
        <taxon>Gunneridae</taxon>
        <taxon>Pentapetalae</taxon>
        <taxon>asterids</taxon>
        <taxon>campanulids</taxon>
        <taxon>Asterales</taxon>
        <taxon>Asteraceae</taxon>
        <taxon>Carduoideae</taxon>
        <taxon>Cardueae</taxon>
        <taxon>Arctiinae</taxon>
        <taxon>Arctium</taxon>
    </lineage>
</organism>
<dbReference type="Proteomes" id="UP001055879">
    <property type="component" value="Linkage Group LG11"/>
</dbReference>
<comment type="caution">
    <text evidence="1">The sequence shown here is derived from an EMBL/GenBank/DDBJ whole genome shotgun (WGS) entry which is preliminary data.</text>
</comment>
<proteinExistence type="predicted"/>
<evidence type="ECO:0000313" key="1">
    <source>
        <dbReference type="EMBL" id="KAI3693008.1"/>
    </source>
</evidence>
<keyword evidence="2" id="KW-1185">Reference proteome</keyword>
<accession>A0ACB8Z642</accession>
<name>A0ACB8Z642_ARCLA</name>
<evidence type="ECO:0000313" key="2">
    <source>
        <dbReference type="Proteomes" id="UP001055879"/>
    </source>
</evidence>
<sequence>MVTAGVFMIARCSPLFEYPPTDLIVITFAGAMTSFLAATTGILQNDLKRVIAYSTCSQLGYMIFACGISNYSALKRRTGTSGINVFQFLALHRPSNGPWTKRPLPERTMEYPNPGNRGLAILRLRSTFRQRRAARRLLTLAGYDMKCVTPNAIKSKALVDLLAHFPSGEYEYAPPTEQNSQLQYWRKPTNLRKLASNVNSTHVQQNVP</sequence>
<reference evidence="1 2" key="2">
    <citation type="journal article" date="2022" name="Mol. Ecol. Resour.">
        <title>The genomes of chicory, endive, great burdock and yacon provide insights into Asteraceae paleo-polyploidization history and plant inulin production.</title>
        <authorList>
            <person name="Fan W."/>
            <person name="Wang S."/>
            <person name="Wang H."/>
            <person name="Wang A."/>
            <person name="Jiang F."/>
            <person name="Liu H."/>
            <person name="Zhao H."/>
            <person name="Xu D."/>
            <person name="Zhang Y."/>
        </authorList>
    </citation>
    <scope>NUCLEOTIDE SEQUENCE [LARGE SCALE GENOMIC DNA]</scope>
    <source>
        <strain evidence="2">cv. Niubang</strain>
    </source>
</reference>
<protein>
    <submittedName>
        <fullName evidence="1">Uncharacterized protein</fullName>
    </submittedName>
</protein>
<reference evidence="2" key="1">
    <citation type="journal article" date="2022" name="Mol. Ecol. Resour.">
        <title>The genomes of chicory, endive, great burdock and yacon provide insights into Asteraceae palaeo-polyploidization history and plant inulin production.</title>
        <authorList>
            <person name="Fan W."/>
            <person name="Wang S."/>
            <person name="Wang H."/>
            <person name="Wang A."/>
            <person name="Jiang F."/>
            <person name="Liu H."/>
            <person name="Zhao H."/>
            <person name="Xu D."/>
            <person name="Zhang Y."/>
        </authorList>
    </citation>
    <scope>NUCLEOTIDE SEQUENCE [LARGE SCALE GENOMIC DNA]</scope>
    <source>
        <strain evidence="2">cv. Niubang</strain>
    </source>
</reference>